<dbReference type="EMBL" id="CP009223">
    <property type="protein sequence ID" value="AIM62280.1"/>
    <property type="molecule type" value="Genomic_DNA"/>
</dbReference>
<name>A0A075TYH8_9LACO</name>
<feature type="transmembrane region" description="Helical" evidence="1">
    <location>
        <begin position="7"/>
        <end position="24"/>
    </location>
</feature>
<protein>
    <submittedName>
        <fullName evidence="2">Uncharacterized protein</fullName>
    </submittedName>
</protein>
<dbReference type="AlphaFoldDB" id="A0A075TYH8"/>
<keyword evidence="1" id="KW-0812">Transmembrane</keyword>
<accession>A0A075TYH8</accession>
<evidence type="ECO:0000313" key="3">
    <source>
        <dbReference type="Proteomes" id="UP000029079"/>
    </source>
</evidence>
<dbReference type="RefSeq" id="WP_157788558.1">
    <property type="nucleotide sequence ID" value="NZ_CP009223.1"/>
</dbReference>
<dbReference type="PATRIC" id="fig|759620.7.peg.27"/>
<reference evidence="3" key="2">
    <citation type="submission" date="2014-08" db="EMBL/GenBank/DDBJ databases">
        <title>Complete genome of Weissella ceti strain WS74 isolated from diseased rainbow trout in Brazil.</title>
        <authorList>
            <person name="Figueiredo H.C.P."/>
            <person name="Leal C.A.G."/>
            <person name="Pereira F.L."/>
            <person name="Soares S.C."/>
            <person name="Dorella F.A."/>
            <person name="Carvalho A.F."/>
            <person name="Azevedo V.A.C."/>
        </authorList>
    </citation>
    <scope>NUCLEOTIDE SEQUENCE [LARGE SCALE GENOMIC DNA]</scope>
    <source>
        <strain evidence="3">WS74</strain>
    </source>
</reference>
<reference evidence="2 3" key="1">
    <citation type="journal article" date="2014" name="Genome Announc.">
        <title>Complete Genome Sequences of Fish Pathogenic Weissella ceti Strains WS74 and WS105.</title>
        <authorList>
            <person name="Figueiredo H.C."/>
            <person name="Leal C.A."/>
            <person name="Dorella F.A."/>
            <person name="Carvalho A.F."/>
            <person name="Soares S.C."/>
            <person name="Pereira F.L."/>
            <person name="Azevedo V.A."/>
        </authorList>
    </citation>
    <scope>NUCLEOTIDE SEQUENCE [LARGE SCALE GENOMIC DNA]</scope>
    <source>
        <strain evidence="2 3">WS74</strain>
    </source>
</reference>
<evidence type="ECO:0000313" key="2">
    <source>
        <dbReference type="EMBL" id="AIM62280.1"/>
    </source>
</evidence>
<sequence>MKIKKSTFYMVVLMFLFVVAMTSIKQNNPWLAVPVMVIIFAIIVKWSIERFKETHRK</sequence>
<dbReference type="KEGG" id="wct:WS74_0028"/>
<feature type="transmembrane region" description="Helical" evidence="1">
    <location>
        <begin position="30"/>
        <end position="48"/>
    </location>
</feature>
<keyword evidence="3" id="KW-1185">Reference proteome</keyword>
<evidence type="ECO:0000256" key="1">
    <source>
        <dbReference type="SAM" id="Phobius"/>
    </source>
</evidence>
<dbReference type="KEGG" id="wce:WS08_0029"/>
<dbReference type="STRING" id="759620.WS105_0029"/>
<dbReference type="Gene3D" id="1.10.287.70">
    <property type="match status" value="1"/>
</dbReference>
<gene>
    <name evidence="2" type="ORF">WS74_0028</name>
</gene>
<proteinExistence type="predicted"/>
<dbReference type="KEGG" id="wci:WS105_0029"/>
<dbReference type="Proteomes" id="UP000029079">
    <property type="component" value="Chromosome"/>
</dbReference>
<keyword evidence="1" id="KW-1133">Transmembrane helix</keyword>
<keyword evidence="1" id="KW-0472">Membrane</keyword>
<organism evidence="2 3">
    <name type="scientific">Weissella ceti</name>
    <dbReference type="NCBI Taxonomy" id="759620"/>
    <lineage>
        <taxon>Bacteria</taxon>
        <taxon>Bacillati</taxon>
        <taxon>Bacillota</taxon>
        <taxon>Bacilli</taxon>
        <taxon>Lactobacillales</taxon>
        <taxon>Lactobacillaceae</taxon>
        <taxon>Weissella</taxon>
    </lineage>
</organism>